<dbReference type="Proteomes" id="UP001499967">
    <property type="component" value="Unassembled WGS sequence"/>
</dbReference>
<evidence type="ECO:0000313" key="2">
    <source>
        <dbReference type="EMBL" id="GAA0906882.1"/>
    </source>
</evidence>
<gene>
    <name evidence="2" type="ORF">GCM10009559_75360</name>
</gene>
<dbReference type="EMBL" id="BAAAHP010000304">
    <property type="protein sequence ID" value="GAA0906882.1"/>
    <property type="molecule type" value="Genomic_DNA"/>
</dbReference>
<sequence length="281" mass="29461">MAARPEPAHAFELERQQRDEVAGDDAGPGAVGRPGDEQPGAQAAGTERVHLAAVGGGGVDGGAEQPLGADAGEQVGELPREGLVAGAGARDGPFEEVDDEGGPARGALVRGEDAREPAGLDGGRGERALGVQRPLELPAFLARPPREHRLRDGDERHPVRHGEQRQARLLCGPHEARWGRLVAQVGAEPEAERAHARGAQARYVGRAARVGFVEQQPDREQELPALQPRARFGELGDGGGLDLAPELVGAGGDGEPQRRVGDEVGHGQHERSCTTRRSGVI</sequence>
<evidence type="ECO:0000256" key="1">
    <source>
        <dbReference type="SAM" id="MobiDB-lite"/>
    </source>
</evidence>
<feature type="compositionally biased region" description="Basic and acidic residues" evidence="1">
    <location>
        <begin position="144"/>
        <end position="166"/>
    </location>
</feature>
<feature type="compositionally biased region" description="Basic and acidic residues" evidence="1">
    <location>
        <begin position="1"/>
        <end position="21"/>
    </location>
</feature>
<evidence type="ECO:0000313" key="3">
    <source>
        <dbReference type="Proteomes" id="UP001499967"/>
    </source>
</evidence>
<keyword evidence="3" id="KW-1185">Reference proteome</keyword>
<protein>
    <submittedName>
        <fullName evidence="2">Uncharacterized protein</fullName>
    </submittedName>
</protein>
<proteinExistence type="predicted"/>
<feature type="compositionally biased region" description="Low complexity" evidence="1">
    <location>
        <begin position="24"/>
        <end position="33"/>
    </location>
</feature>
<feature type="region of interest" description="Disordered" evidence="1">
    <location>
        <begin position="1"/>
        <end position="166"/>
    </location>
</feature>
<accession>A0ABN1NGF2</accession>
<comment type="caution">
    <text evidence="2">The sequence shown here is derived from an EMBL/GenBank/DDBJ whole genome shotgun (WGS) entry which is preliminary data.</text>
</comment>
<feature type="region of interest" description="Disordered" evidence="1">
    <location>
        <begin position="231"/>
        <end position="281"/>
    </location>
</feature>
<organism evidence="2 3">
    <name type="scientific">Pseudonocardia zijingensis</name>
    <dbReference type="NCBI Taxonomy" id="153376"/>
    <lineage>
        <taxon>Bacteria</taxon>
        <taxon>Bacillati</taxon>
        <taxon>Actinomycetota</taxon>
        <taxon>Actinomycetes</taxon>
        <taxon>Pseudonocardiales</taxon>
        <taxon>Pseudonocardiaceae</taxon>
        <taxon>Pseudonocardia</taxon>
    </lineage>
</organism>
<name>A0ABN1NGF2_9PSEU</name>
<reference evidence="2 3" key="1">
    <citation type="journal article" date="2019" name="Int. J. Syst. Evol. Microbiol.">
        <title>The Global Catalogue of Microorganisms (GCM) 10K type strain sequencing project: providing services to taxonomists for standard genome sequencing and annotation.</title>
        <authorList>
            <consortium name="The Broad Institute Genomics Platform"/>
            <consortium name="The Broad Institute Genome Sequencing Center for Infectious Disease"/>
            <person name="Wu L."/>
            <person name="Ma J."/>
        </authorList>
    </citation>
    <scope>NUCLEOTIDE SEQUENCE [LARGE SCALE GENOMIC DNA]</scope>
    <source>
        <strain evidence="2 3">JCM 11117</strain>
    </source>
</reference>
<feature type="compositionally biased region" description="Basic and acidic residues" evidence="1">
    <location>
        <begin position="110"/>
        <end position="127"/>
    </location>
</feature>
<feature type="compositionally biased region" description="Basic and acidic residues" evidence="1">
    <location>
        <begin position="255"/>
        <end position="273"/>
    </location>
</feature>